<dbReference type="InterPro" id="IPR001851">
    <property type="entry name" value="ABC_transp_permease"/>
</dbReference>
<evidence type="ECO:0000256" key="1">
    <source>
        <dbReference type="ARBA" id="ARBA00004651"/>
    </source>
</evidence>
<geneLocation type="plasmid" evidence="9 10">
    <name>unnamed1</name>
</geneLocation>
<keyword evidence="2" id="KW-0813">Transport</keyword>
<keyword evidence="7 8" id="KW-0472">Membrane</keyword>
<evidence type="ECO:0000313" key="10">
    <source>
        <dbReference type="Proteomes" id="UP001225788"/>
    </source>
</evidence>
<accession>A0ABY9K9R9</accession>
<gene>
    <name evidence="9" type="ORF">Q9315_21455</name>
</gene>
<keyword evidence="5 8" id="KW-0812">Transmembrane</keyword>
<evidence type="ECO:0000256" key="2">
    <source>
        <dbReference type="ARBA" id="ARBA00022448"/>
    </source>
</evidence>
<feature type="transmembrane region" description="Helical" evidence="8">
    <location>
        <begin position="128"/>
        <end position="146"/>
    </location>
</feature>
<evidence type="ECO:0000256" key="4">
    <source>
        <dbReference type="ARBA" id="ARBA00022519"/>
    </source>
</evidence>
<dbReference type="EMBL" id="CP132315">
    <property type="protein sequence ID" value="WLS04764.1"/>
    <property type="molecule type" value="Genomic_DNA"/>
</dbReference>
<evidence type="ECO:0000256" key="8">
    <source>
        <dbReference type="SAM" id="Phobius"/>
    </source>
</evidence>
<proteinExistence type="predicted"/>
<evidence type="ECO:0000256" key="6">
    <source>
        <dbReference type="ARBA" id="ARBA00022989"/>
    </source>
</evidence>
<organism evidence="9 10">
    <name type="scientific">Shinella oryzae</name>
    <dbReference type="NCBI Taxonomy" id="2871820"/>
    <lineage>
        <taxon>Bacteria</taxon>
        <taxon>Pseudomonadati</taxon>
        <taxon>Pseudomonadota</taxon>
        <taxon>Alphaproteobacteria</taxon>
        <taxon>Hyphomicrobiales</taxon>
        <taxon>Rhizobiaceae</taxon>
        <taxon>Shinella</taxon>
    </lineage>
</organism>
<dbReference type="RefSeq" id="WP_306160984.1">
    <property type="nucleotide sequence ID" value="NZ_CP132315.1"/>
</dbReference>
<keyword evidence="10" id="KW-1185">Reference proteome</keyword>
<dbReference type="Proteomes" id="UP001225788">
    <property type="component" value="Plasmid unnamed1"/>
</dbReference>
<evidence type="ECO:0000256" key="5">
    <source>
        <dbReference type="ARBA" id="ARBA00022692"/>
    </source>
</evidence>
<name>A0ABY9K9R9_9HYPH</name>
<feature type="transmembrane region" description="Helical" evidence="8">
    <location>
        <begin position="12"/>
        <end position="35"/>
    </location>
</feature>
<evidence type="ECO:0000256" key="3">
    <source>
        <dbReference type="ARBA" id="ARBA00022475"/>
    </source>
</evidence>
<sequence>MSKAIFQRPVQLSLGRVVTILLLVAIYVGAVVFFASANERFLSWSNGQSILRHMSASGLAALGLTFVIIVRQYDLSFPWVASFGGMTTGFLIAQGFPLAAAIVGGLAASLVFGAINGIAVGLMRLPDIITSIATGSIAFGLAYLYSNGVSIYDNFLTSGILSLNDARIAGVPLPPLLFLGIAIACWVLLERTRFGRAFHATGENRTSAYYSGIRVRSYVVASFCICALLATLAAILVSAGGGQADVRMGANLMMPAYASVFLGTAVFGRTGIPATVAGTLFMSTLLNGFNVMGVPFYYGDAIVSGVLILALSIANPVIHAHVRAMSDLLRSRDSRGA</sequence>
<feature type="transmembrane region" description="Helical" evidence="8">
    <location>
        <begin position="302"/>
        <end position="322"/>
    </location>
</feature>
<evidence type="ECO:0000256" key="7">
    <source>
        <dbReference type="ARBA" id="ARBA00023136"/>
    </source>
</evidence>
<dbReference type="Pfam" id="PF02653">
    <property type="entry name" value="BPD_transp_2"/>
    <property type="match status" value="1"/>
</dbReference>
<keyword evidence="6 8" id="KW-1133">Transmembrane helix</keyword>
<feature type="transmembrane region" description="Helical" evidence="8">
    <location>
        <begin position="102"/>
        <end position="121"/>
    </location>
</feature>
<feature type="transmembrane region" description="Helical" evidence="8">
    <location>
        <begin position="50"/>
        <end position="70"/>
    </location>
</feature>
<feature type="transmembrane region" description="Helical" evidence="8">
    <location>
        <begin position="166"/>
        <end position="189"/>
    </location>
</feature>
<dbReference type="PANTHER" id="PTHR32196:SF21">
    <property type="entry name" value="ABC TRANSPORTER PERMEASE PROTEIN YPHD-RELATED"/>
    <property type="match status" value="1"/>
</dbReference>
<evidence type="ECO:0000313" key="9">
    <source>
        <dbReference type="EMBL" id="WLS04764.1"/>
    </source>
</evidence>
<keyword evidence="4" id="KW-0997">Cell inner membrane</keyword>
<comment type="subcellular location">
    <subcellularLocation>
        <location evidence="1">Cell membrane</location>
        <topology evidence="1">Multi-pass membrane protein</topology>
    </subcellularLocation>
</comment>
<keyword evidence="9" id="KW-0614">Plasmid</keyword>
<feature type="transmembrane region" description="Helical" evidence="8">
    <location>
        <begin position="218"/>
        <end position="242"/>
    </location>
</feature>
<dbReference type="CDD" id="cd06579">
    <property type="entry name" value="TM_PBP1_transp_AraH_like"/>
    <property type="match status" value="1"/>
</dbReference>
<reference evidence="9 10" key="1">
    <citation type="submission" date="2023-08" db="EMBL/GenBank/DDBJ databases">
        <title>Pathogen: clinical or host-associated sample.</title>
        <authorList>
            <person name="Hergert J."/>
            <person name="Casey R."/>
            <person name="Wagner J."/>
            <person name="Young E.L."/>
            <person name="Oakeson K.F."/>
        </authorList>
    </citation>
    <scope>NUCLEOTIDE SEQUENCE [LARGE SCALE GENOMIC DNA]</scope>
    <source>
        <strain evidence="9 10">UPHL-collab-2</strain>
        <plasmid evidence="9 10">unnamed1</plasmid>
    </source>
</reference>
<protein>
    <submittedName>
        <fullName evidence="9">ABC transporter permease</fullName>
    </submittedName>
</protein>
<feature type="transmembrane region" description="Helical" evidence="8">
    <location>
        <begin position="77"/>
        <end position="96"/>
    </location>
</feature>
<keyword evidence="3" id="KW-1003">Cell membrane</keyword>
<dbReference type="PANTHER" id="PTHR32196">
    <property type="entry name" value="ABC TRANSPORTER PERMEASE PROTEIN YPHD-RELATED-RELATED"/>
    <property type="match status" value="1"/>
</dbReference>